<feature type="region of interest" description="Disordered" evidence="8">
    <location>
        <begin position="1"/>
        <end position="26"/>
    </location>
</feature>
<comment type="subcellular location">
    <subcellularLocation>
        <location evidence="1 7">Cell membrane</location>
        <topology evidence="1 7">Multi-pass membrane protein</topology>
    </subcellularLocation>
</comment>
<evidence type="ECO:0000256" key="2">
    <source>
        <dbReference type="ARBA" id="ARBA00022448"/>
    </source>
</evidence>
<proteinExistence type="inferred from homology"/>
<dbReference type="SUPFAM" id="SSF161098">
    <property type="entry name" value="MetI-like"/>
    <property type="match status" value="1"/>
</dbReference>
<evidence type="ECO:0000313" key="10">
    <source>
        <dbReference type="EMBL" id="MCM4083855.1"/>
    </source>
</evidence>
<gene>
    <name evidence="10" type="ORF">LXN57_40545</name>
</gene>
<evidence type="ECO:0000256" key="5">
    <source>
        <dbReference type="ARBA" id="ARBA00022989"/>
    </source>
</evidence>
<keyword evidence="11" id="KW-1185">Reference proteome</keyword>
<protein>
    <submittedName>
        <fullName evidence="10">ABC transporter permease subunit</fullName>
    </submittedName>
</protein>
<keyword evidence="4 7" id="KW-0812">Transmembrane</keyword>
<feature type="transmembrane region" description="Helical" evidence="7">
    <location>
        <begin position="277"/>
        <end position="296"/>
    </location>
</feature>
<keyword evidence="3" id="KW-1003">Cell membrane</keyword>
<evidence type="ECO:0000313" key="11">
    <source>
        <dbReference type="Proteomes" id="UP001523216"/>
    </source>
</evidence>
<name>A0ABT0YDM5_9ACTN</name>
<dbReference type="EMBL" id="JAMQOL010000067">
    <property type="protein sequence ID" value="MCM4083855.1"/>
    <property type="molecule type" value="Genomic_DNA"/>
</dbReference>
<keyword evidence="2 7" id="KW-0813">Transport</keyword>
<dbReference type="CDD" id="cd06261">
    <property type="entry name" value="TM_PBP2"/>
    <property type="match status" value="1"/>
</dbReference>
<dbReference type="PANTHER" id="PTHR43386:SF6">
    <property type="entry name" value="ABC TRANSPORTER PERMEASE PROTEIN"/>
    <property type="match status" value="1"/>
</dbReference>
<sequence>MTEDSTARIPATAGTDAWTADEPRPPERRGGLWADAWRELRRDPVFLISGCVVLVFVLMAAFPGLFTRTDPRACDLSLSLAPASWAHPFGYDVLGCDYYSRVVHGARASIAIGILVTLGTVAVAVTLGSLAGYYRGPADTVISRFTDVVFGLPFVLGAIVLLSTVGSRGILQVGLVLVALGWPTMTRLMRSSVLTVLGADHISAARALGASNPRILATHVLPNAIAPVLVYATIYAGIVISVEATLSFLGVGLQLPAISWGLMISDAQYRIGQAPHLLLWPGLFLSLTVLSFILMGDALRDALDPKLR</sequence>
<feature type="transmembrane region" description="Helical" evidence="7">
    <location>
        <begin position="110"/>
        <end position="134"/>
    </location>
</feature>
<dbReference type="PROSITE" id="PS50928">
    <property type="entry name" value="ABC_TM1"/>
    <property type="match status" value="1"/>
</dbReference>
<evidence type="ECO:0000256" key="8">
    <source>
        <dbReference type="SAM" id="MobiDB-lite"/>
    </source>
</evidence>
<feature type="transmembrane region" description="Helical" evidence="7">
    <location>
        <begin position="154"/>
        <end position="182"/>
    </location>
</feature>
<dbReference type="InterPro" id="IPR050366">
    <property type="entry name" value="BP-dependent_transpt_permease"/>
</dbReference>
<comment type="similarity">
    <text evidence="7">Belongs to the binding-protein-dependent transport system permease family.</text>
</comment>
<dbReference type="InterPro" id="IPR025966">
    <property type="entry name" value="OppC_N"/>
</dbReference>
<dbReference type="Proteomes" id="UP001523216">
    <property type="component" value="Unassembled WGS sequence"/>
</dbReference>
<evidence type="ECO:0000256" key="4">
    <source>
        <dbReference type="ARBA" id="ARBA00022692"/>
    </source>
</evidence>
<dbReference type="Pfam" id="PF12911">
    <property type="entry name" value="OppC_N"/>
    <property type="match status" value="1"/>
</dbReference>
<keyword evidence="5 7" id="KW-1133">Transmembrane helix</keyword>
<dbReference type="PANTHER" id="PTHR43386">
    <property type="entry name" value="OLIGOPEPTIDE TRANSPORT SYSTEM PERMEASE PROTEIN APPC"/>
    <property type="match status" value="1"/>
</dbReference>
<dbReference type="InterPro" id="IPR035906">
    <property type="entry name" value="MetI-like_sf"/>
</dbReference>
<dbReference type="Gene3D" id="1.10.3720.10">
    <property type="entry name" value="MetI-like"/>
    <property type="match status" value="1"/>
</dbReference>
<organism evidence="10 11">
    <name type="scientific">Paractinoplanes hotanensis</name>
    <dbReference type="NCBI Taxonomy" id="2906497"/>
    <lineage>
        <taxon>Bacteria</taxon>
        <taxon>Bacillati</taxon>
        <taxon>Actinomycetota</taxon>
        <taxon>Actinomycetes</taxon>
        <taxon>Micromonosporales</taxon>
        <taxon>Micromonosporaceae</taxon>
        <taxon>Paractinoplanes</taxon>
    </lineage>
</organism>
<evidence type="ECO:0000256" key="6">
    <source>
        <dbReference type="ARBA" id="ARBA00023136"/>
    </source>
</evidence>
<keyword evidence="6 7" id="KW-0472">Membrane</keyword>
<evidence type="ECO:0000256" key="1">
    <source>
        <dbReference type="ARBA" id="ARBA00004651"/>
    </source>
</evidence>
<reference evidence="10 11" key="1">
    <citation type="submission" date="2022-06" db="EMBL/GenBank/DDBJ databases">
        <title>Actinoplanes abujensis sp. nov., isolated from Nigerian arid soil.</title>
        <authorList>
            <person name="Ding P."/>
        </authorList>
    </citation>
    <scope>NUCLEOTIDE SEQUENCE [LARGE SCALE GENOMIC DNA]</scope>
    <source>
        <strain evidence="11">TRM88002</strain>
    </source>
</reference>
<dbReference type="RefSeq" id="WP_251803623.1">
    <property type="nucleotide sequence ID" value="NZ_JAMQOL010000067.1"/>
</dbReference>
<evidence type="ECO:0000256" key="3">
    <source>
        <dbReference type="ARBA" id="ARBA00022475"/>
    </source>
</evidence>
<feature type="domain" description="ABC transmembrane type-1" evidence="9">
    <location>
        <begin position="110"/>
        <end position="296"/>
    </location>
</feature>
<evidence type="ECO:0000259" key="9">
    <source>
        <dbReference type="PROSITE" id="PS50928"/>
    </source>
</evidence>
<feature type="transmembrane region" description="Helical" evidence="7">
    <location>
        <begin position="45"/>
        <end position="66"/>
    </location>
</feature>
<dbReference type="InterPro" id="IPR000515">
    <property type="entry name" value="MetI-like"/>
</dbReference>
<accession>A0ABT0YDM5</accession>
<comment type="caution">
    <text evidence="10">The sequence shown here is derived from an EMBL/GenBank/DDBJ whole genome shotgun (WGS) entry which is preliminary data.</text>
</comment>
<evidence type="ECO:0000256" key="7">
    <source>
        <dbReference type="RuleBase" id="RU363032"/>
    </source>
</evidence>
<dbReference type="Pfam" id="PF00528">
    <property type="entry name" value="BPD_transp_1"/>
    <property type="match status" value="1"/>
</dbReference>